<dbReference type="InterPro" id="IPR012675">
    <property type="entry name" value="Beta-grasp_dom_sf"/>
</dbReference>
<dbReference type="Gene3D" id="3.10.20.30">
    <property type="match status" value="1"/>
</dbReference>
<dbReference type="GeneID" id="30157810"/>
<dbReference type="PANTHER" id="PTHR31902">
    <property type="entry name" value="ACTIN PATCHES DISTAL PROTEIN 1"/>
    <property type="match status" value="1"/>
</dbReference>
<accession>A0A1E3HGS3</accession>
<protein>
    <submittedName>
        <fullName evidence="1">Uncharacterized protein</fullName>
    </submittedName>
</protein>
<sequence length="429" mass="46749">MRPSSSPAAMALLRSMLSRVPTERPVFCLARRSLQSTSRVWRDPIPIPTADPTPPSAIEPPLPLPRSLSPTRALLLLSVPYPPSTWPSHLEMASPLLATASAHLKSKGIGVNVVYDQSLPVPESGMLGMGEEKYQARLYWADGRIRVWGRFSMATLSSADLEKELAYTPSIAAEGWPLLATSAKRRPKEILICTHGARDCRCHDKGVPLLEALREEVRKKGLENEVKIGEVAHVGGHKYAANAILLPTMDMLSNLTAKDAPQVLSQLLTLTAHALSPDKGNGTHLWSHWRGRYGLTGDQQAKLWSTVDPNAKKVQDQRETVQLRFRTFEGEERLVQGKVGENLLEVGKANDLPSLEGVCGGNLECATCHLYISASPAAPVPDPSETEMDMMGYAIGYKEGESRLGCQVKVTAGLGEWCKNGGVIGLPRF</sequence>
<comment type="caution">
    <text evidence="1">The sequence shown here is derived from an EMBL/GenBank/DDBJ whole genome shotgun (WGS) entry which is preliminary data.</text>
</comment>
<evidence type="ECO:0000313" key="2">
    <source>
        <dbReference type="Proteomes" id="UP000094065"/>
    </source>
</evidence>
<dbReference type="AlphaFoldDB" id="A0A1E3HGS3"/>
<dbReference type="InterPro" id="IPR036249">
    <property type="entry name" value="Thioredoxin-like_sf"/>
</dbReference>
<evidence type="ECO:0000313" key="1">
    <source>
        <dbReference type="EMBL" id="ODN75325.1"/>
    </source>
</evidence>
<dbReference type="InterPro" id="IPR036010">
    <property type="entry name" value="2Fe-2S_ferredoxin-like_sf"/>
</dbReference>
<dbReference type="EMBL" id="AWGJ01000010">
    <property type="protein sequence ID" value="ODN75325.1"/>
    <property type="molecule type" value="Genomic_DNA"/>
</dbReference>
<dbReference type="SUPFAM" id="SSF54292">
    <property type="entry name" value="2Fe-2S ferredoxin-like"/>
    <property type="match status" value="1"/>
</dbReference>
<name>A0A1E3HGS3_9TREE</name>
<proteinExistence type="predicted"/>
<dbReference type="SUPFAM" id="SSF52833">
    <property type="entry name" value="Thioredoxin-like"/>
    <property type="match status" value="1"/>
</dbReference>
<organism evidence="1 2">
    <name type="scientific">Cryptococcus amylolentus CBS 6039</name>
    <dbReference type="NCBI Taxonomy" id="1295533"/>
    <lineage>
        <taxon>Eukaryota</taxon>
        <taxon>Fungi</taxon>
        <taxon>Dikarya</taxon>
        <taxon>Basidiomycota</taxon>
        <taxon>Agaricomycotina</taxon>
        <taxon>Tremellomycetes</taxon>
        <taxon>Tremellales</taxon>
        <taxon>Cryptococcaceae</taxon>
        <taxon>Cryptococcus</taxon>
    </lineage>
</organism>
<dbReference type="PANTHER" id="PTHR31902:SF14">
    <property type="entry name" value="ACTIN PATCHES DISTAL PROTEIN 1"/>
    <property type="match status" value="1"/>
</dbReference>
<dbReference type="GO" id="GO:0051536">
    <property type="term" value="F:iron-sulfur cluster binding"/>
    <property type="evidence" value="ECO:0007669"/>
    <property type="project" value="InterPro"/>
</dbReference>
<gene>
    <name evidence="1" type="ORF">L202_06501</name>
</gene>
<dbReference type="CDD" id="cd03062">
    <property type="entry name" value="TRX_Fd_Sucrase"/>
    <property type="match status" value="1"/>
</dbReference>
<dbReference type="InterPro" id="IPR009737">
    <property type="entry name" value="Aim32/Apd1-like"/>
</dbReference>
<dbReference type="Proteomes" id="UP000094065">
    <property type="component" value="Unassembled WGS sequence"/>
</dbReference>
<keyword evidence="2" id="KW-1185">Reference proteome</keyword>
<dbReference type="Pfam" id="PF06999">
    <property type="entry name" value="Suc_Fer-like"/>
    <property type="match status" value="1"/>
</dbReference>
<dbReference type="Gene3D" id="3.40.30.10">
    <property type="entry name" value="Glutaredoxin"/>
    <property type="match status" value="1"/>
</dbReference>
<dbReference type="STRING" id="1295533.A0A1E3HGS3"/>
<reference evidence="1 2" key="1">
    <citation type="submission" date="2016-06" db="EMBL/GenBank/DDBJ databases">
        <title>Evolution of pathogenesis and genome organization in the Tremellales.</title>
        <authorList>
            <person name="Cuomo C."/>
            <person name="Litvintseva A."/>
            <person name="Heitman J."/>
            <person name="Chen Y."/>
            <person name="Sun S."/>
            <person name="Springer D."/>
            <person name="Dromer F."/>
            <person name="Young S."/>
            <person name="Zeng Q."/>
            <person name="Chapman S."/>
            <person name="Gujja S."/>
            <person name="Saif S."/>
            <person name="Birren B."/>
        </authorList>
    </citation>
    <scope>NUCLEOTIDE SEQUENCE [LARGE SCALE GENOMIC DNA]</scope>
    <source>
        <strain evidence="1 2">CBS 6039</strain>
    </source>
</reference>
<dbReference type="RefSeq" id="XP_018990975.1">
    <property type="nucleotide sequence ID" value="XM_019141000.1"/>
</dbReference>
<dbReference type="OrthoDB" id="10253744at2759"/>